<evidence type="ECO:0000313" key="2">
    <source>
        <dbReference type="EMBL" id="GLI94217.1"/>
    </source>
</evidence>
<sequence length="54" mass="5542">MGASTHDSKDAEHNGGAGAVEAPNRGKGKFPEVGEAIGFPALRLSLAMQPRNPV</sequence>
<protein>
    <submittedName>
        <fullName evidence="2">Uncharacterized protein</fullName>
    </submittedName>
</protein>
<accession>A0A9W6GWB5</accession>
<organism evidence="2 3">
    <name type="scientific">Methylocystis echinoides</name>
    <dbReference type="NCBI Taxonomy" id="29468"/>
    <lineage>
        <taxon>Bacteria</taxon>
        <taxon>Pseudomonadati</taxon>
        <taxon>Pseudomonadota</taxon>
        <taxon>Alphaproteobacteria</taxon>
        <taxon>Hyphomicrobiales</taxon>
        <taxon>Methylocystaceae</taxon>
        <taxon>Methylocystis</taxon>
    </lineage>
</organism>
<feature type="compositionally biased region" description="Basic and acidic residues" evidence="1">
    <location>
        <begin position="1"/>
        <end position="13"/>
    </location>
</feature>
<feature type="region of interest" description="Disordered" evidence="1">
    <location>
        <begin position="1"/>
        <end position="32"/>
    </location>
</feature>
<keyword evidence="3" id="KW-1185">Reference proteome</keyword>
<evidence type="ECO:0000256" key="1">
    <source>
        <dbReference type="SAM" id="MobiDB-lite"/>
    </source>
</evidence>
<dbReference type="Proteomes" id="UP001144323">
    <property type="component" value="Unassembled WGS sequence"/>
</dbReference>
<gene>
    <name evidence="2" type="ORF">LMG27198_32090</name>
</gene>
<reference evidence="2" key="1">
    <citation type="journal article" date="2023" name="Int. J. Syst. Evol. Microbiol.">
        <title>Methylocystis iwaonis sp. nov., a type II methane-oxidizing bacterium from surface soil of a rice paddy field in Japan, and emended description of the genus Methylocystis (ex Whittenbury et al. 1970) Bowman et al. 1993.</title>
        <authorList>
            <person name="Kaise H."/>
            <person name="Sawadogo J.B."/>
            <person name="Alam M.S."/>
            <person name="Ueno C."/>
            <person name="Dianou D."/>
            <person name="Shinjo R."/>
            <person name="Asakawa S."/>
        </authorList>
    </citation>
    <scope>NUCLEOTIDE SEQUENCE</scope>
    <source>
        <strain evidence="2">LMG27198</strain>
    </source>
</reference>
<comment type="caution">
    <text evidence="2">The sequence shown here is derived from an EMBL/GenBank/DDBJ whole genome shotgun (WGS) entry which is preliminary data.</text>
</comment>
<proteinExistence type="predicted"/>
<dbReference type="AlphaFoldDB" id="A0A9W6GWB5"/>
<name>A0A9W6GWB5_9HYPH</name>
<evidence type="ECO:0000313" key="3">
    <source>
        <dbReference type="Proteomes" id="UP001144323"/>
    </source>
</evidence>
<dbReference type="EMBL" id="BSEC01000001">
    <property type="protein sequence ID" value="GLI94217.1"/>
    <property type="molecule type" value="Genomic_DNA"/>
</dbReference>